<keyword evidence="2" id="KW-0472">Membrane</keyword>
<gene>
    <name evidence="3" type="ORF">SAMN02745152_01102</name>
</gene>
<feature type="compositionally biased region" description="Polar residues" evidence="1">
    <location>
        <begin position="67"/>
        <end position="79"/>
    </location>
</feature>
<evidence type="ECO:0000313" key="3">
    <source>
        <dbReference type="EMBL" id="SJZ74063.1"/>
    </source>
</evidence>
<evidence type="ECO:0000256" key="2">
    <source>
        <dbReference type="SAM" id="Phobius"/>
    </source>
</evidence>
<accession>A0A1T4N486</accession>
<dbReference type="EMBL" id="FUXC01000005">
    <property type="protein sequence ID" value="SJZ74063.1"/>
    <property type="molecule type" value="Genomic_DNA"/>
</dbReference>
<evidence type="ECO:0000313" key="4">
    <source>
        <dbReference type="Proteomes" id="UP000190395"/>
    </source>
</evidence>
<feature type="transmembrane region" description="Helical" evidence="2">
    <location>
        <begin position="249"/>
        <end position="271"/>
    </location>
</feature>
<keyword evidence="4" id="KW-1185">Reference proteome</keyword>
<name>A0A1T4N486_9SPIR</name>
<dbReference type="STRING" id="225004.SAMN02745152_01102"/>
<reference evidence="3 4" key="1">
    <citation type="submission" date="2017-02" db="EMBL/GenBank/DDBJ databases">
        <authorList>
            <person name="Peterson S.W."/>
        </authorList>
    </citation>
    <scope>NUCLEOTIDE SEQUENCE [LARGE SCALE GENOMIC DNA]</scope>
    <source>
        <strain evidence="3 4">ATCC BAA-909</strain>
    </source>
</reference>
<protein>
    <submittedName>
        <fullName evidence="3">Uncharacterized protein</fullName>
    </submittedName>
</protein>
<proteinExistence type="predicted"/>
<feature type="transmembrane region" description="Helical" evidence="2">
    <location>
        <begin position="200"/>
        <end position="216"/>
    </location>
</feature>
<feature type="transmembrane region" description="Helical" evidence="2">
    <location>
        <begin position="112"/>
        <end position="133"/>
    </location>
</feature>
<keyword evidence="2" id="KW-1133">Transmembrane helix</keyword>
<keyword evidence="2" id="KW-0812">Transmembrane</keyword>
<organism evidence="3 4">
    <name type="scientific">Treponema berlinense</name>
    <dbReference type="NCBI Taxonomy" id="225004"/>
    <lineage>
        <taxon>Bacteria</taxon>
        <taxon>Pseudomonadati</taxon>
        <taxon>Spirochaetota</taxon>
        <taxon>Spirochaetia</taxon>
        <taxon>Spirochaetales</taxon>
        <taxon>Treponemataceae</taxon>
        <taxon>Treponema</taxon>
    </lineage>
</organism>
<feature type="transmembrane region" description="Helical" evidence="2">
    <location>
        <begin position="171"/>
        <end position="194"/>
    </location>
</feature>
<evidence type="ECO:0000256" key="1">
    <source>
        <dbReference type="SAM" id="MobiDB-lite"/>
    </source>
</evidence>
<feature type="compositionally biased region" description="Basic and acidic residues" evidence="1">
    <location>
        <begin position="80"/>
        <end position="90"/>
    </location>
</feature>
<dbReference type="AlphaFoldDB" id="A0A1T4N486"/>
<feature type="region of interest" description="Disordered" evidence="1">
    <location>
        <begin position="66"/>
        <end position="94"/>
    </location>
</feature>
<sequence>MKSFFIKCKSVFCLAKIKTKMFFSELFFKIKLFFKKIISAIQNWLTSIGLKLLGFREKISKVHKKPQNNCNTEDFSQPETKSKTEQKTSDETEVQTPCKKTNSFRNKFGRGIFHFFDIIFEVIFACGIIFYIRHDFLNFDQLENFFIHLNANTIIILTSSFSSLENISETAVFLIFALIIFYLLFKFFYLLFLANGANKIVAILLLAISALCLSLVNDKFLIFLALYILVFFSFQFTCGSSFLTIKRKFFTVVILDLIAYFVILIIFDNIFRNCILFLIKRIALPVGLF</sequence>
<dbReference type="Proteomes" id="UP000190395">
    <property type="component" value="Unassembled WGS sequence"/>
</dbReference>
<feature type="transmembrane region" description="Helical" evidence="2">
    <location>
        <begin position="223"/>
        <end position="243"/>
    </location>
</feature>